<dbReference type="EMBL" id="CP123759">
    <property type="protein sequence ID" value="WGO82719.1"/>
    <property type="molecule type" value="Genomic_DNA"/>
</dbReference>
<dbReference type="InterPro" id="IPR004596">
    <property type="entry name" value="Cell_div_suppressor_SulA"/>
</dbReference>
<comment type="subunit">
    <text evidence="6">Interacts with FtsZ.</text>
</comment>
<organism evidence="7 8">
    <name type="scientific">Arsenophonus apicola</name>
    <dbReference type="NCBI Taxonomy" id="2879119"/>
    <lineage>
        <taxon>Bacteria</taxon>
        <taxon>Pseudomonadati</taxon>
        <taxon>Pseudomonadota</taxon>
        <taxon>Gammaproteobacteria</taxon>
        <taxon>Enterobacterales</taxon>
        <taxon>Morganellaceae</taxon>
        <taxon>Arsenophonus</taxon>
    </lineage>
</organism>
<dbReference type="Pfam" id="PF03846">
    <property type="entry name" value="SulA"/>
    <property type="match status" value="1"/>
</dbReference>
<keyword evidence="4 6" id="KW-0742">SOS response</keyword>
<evidence type="ECO:0000256" key="3">
    <source>
        <dbReference type="ARBA" id="ARBA00023210"/>
    </source>
</evidence>
<accession>A0ABY8P1A2</accession>
<evidence type="ECO:0000313" key="8">
    <source>
        <dbReference type="Proteomes" id="UP001231859"/>
    </source>
</evidence>
<dbReference type="HAMAP" id="MF_01179">
    <property type="entry name" value="SulA"/>
    <property type="match status" value="1"/>
</dbReference>
<dbReference type="NCBIfam" id="TIGR00623">
    <property type="entry name" value="SOS_SulA_coli"/>
    <property type="match status" value="1"/>
</dbReference>
<reference evidence="7 8" key="1">
    <citation type="submission" date="2023-04" db="EMBL/GenBank/DDBJ databases">
        <title>Genome dynamics across the evolutionary transition to endosymbiosis.</title>
        <authorList>
            <person name="Siozios S."/>
            <person name="Nadal-Jimenez P."/>
            <person name="Azagi T."/>
            <person name="Sprong H."/>
            <person name="Frost C.L."/>
            <person name="Parratt S.R."/>
            <person name="Taylor G."/>
            <person name="Brettell L."/>
            <person name="Lew K.C."/>
            <person name="Croft L."/>
            <person name="King K.C."/>
            <person name="Brockhurst M.A."/>
            <person name="Hypsa V."/>
            <person name="Novakova E."/>
            <person name="Darby A.C."/>
            <person name="Hurst G.D.D."/>
        </authorList>
    </citation>
    <scope>NUCLEOTIDE SEQUENCE [LARGE SCALE GENOMIC DNA]</scope>
    <source>
        <strain evidence="8">aApi_AU</strain>
    </source>
</reference>
<sequence>MNNDTCNYPIKTKNQPNNVQNLLLPNYRNGPVYLNGAVNEWVYNENNPMVEVLLTSLLHRLSDESRWLLWLNPKRKLSRNWLINSELPLNKTIQINSLSPEMSVVAMIKALSSGNCSIVLGWLPTLSPSCLQHLEHAAQIGNSIGFVMRPENTNCQRRHPNQLKIHSNYYH</sequence>
<name>A0ABY8P1A2_9GAMM</name>
<dbReference type="NCBIfam" id="NF007892">
    <property type="entry name" value="PRK10595.1"/>
    <property type="match status" value="1"/>
</dbReference>
<dbReference type="Gene3D" id="3.40.50.300">
    <property type="entry name" value="P-loop containing nucleotide triphosphate hydrolases"/>
    <property type="match status" value="1"/>
</dbReference>
<dbReference type="PANTHER" id="PTHR35369:SF4">
    <property type="entry name" value="CELL DIVISION INHIBITOR SULA"/>
    <property type="match status" value="1"/>
</dbReference>
<dbReference type="PANTHER" id="PTHR35369">
    <property type="entry name" value="BLR3025 PROTEIN-RELATED"/>
    <property type="match status" value="1"/>
</dbReference>
<dbReference type="InterPro" id="IPR027417">
    <property type="entry name" value="P-loop_NTPase"/>
</dbReference>
<keyword evidence="5 6" id="KW-0131">Cell cycle</keyword>
<dbReference type="PIRSF" id="PIRSF003093">
    <property type="entry name" value="SulA"/>
    <property type="match status" value="1"/>
</dbReference>
<evidence type="ECO:0000313" key="7">
    <source>
        <dbReference type="EMBL" id="WGO82719.1"/>
    </source>
</evidence>
<feature type="site" description="Essential for degradation by Lon protease" evidence="6">
    <location>
        <position position="171"/>
    </location>
</feature>
<evidence type="ECO:0000256" key="2">
    <source>
        <dbReference type="ARBA" id="ARBA00022763"/>
    </source>
</evidence>
<evidence type="ECO:0000256" key="4">
    <source>
        <dbReference type="ARBA" id="ARBA00023236"/>
    </source>
</evidence>
<protein>
    <recommendedName>
        <fullName evidence="6">Cell division inhibitor SulA</fullName>
    </recommendedName>
</protein>
<keyword evidence="1 6" id="KW-0132">Cell division</keyword>
<proteinExistence type="evidence at transcript level"/>
<evidence type="ECO:0000256" key="1">
    <source>
        <dbReference type="ARBA" id="ARBA00022618"/>
    </source>
</evidence>
<comment type="induction">
    <text evidence="6">By DNA damage, as part of the SOS response.</text>
</comment>
<comment type="function">
    <text evidence="6">Component of the SOS system and an inhibitor of cell division. Accumulation of SulA causes rapid cessation of cell division and the appearance of long, non-septate filaments. In the presence of GTP, binds a polymerization-competent form of FtsZ in a 1:1 ratio, thus inhibiting FtsZ polymerization and therefore preventing it from participating in the assembly of the Z ring. This mechanism prevents the premature segregation of damaged DNA to daughter cells during cell division.</text>
</comment>
<dbReference type="InterPro" id="IPR047696">
    <property type="entry name" value="SulA_enterobact"/>
</dbReference>
<comment type="similarity">
    <text evidence="6">Belongs to the SulA family.</text>
</comment>
<keyword evidence="8" id="KW-1185">Reference proteome</keyword>
<evidence type="ECO:0000256" key="6">
    <source>
        <dbReference type="HAMAP-Rule" id="MF_01179"/>
    </source>
</evidence>
<feature type="region of interest" description="Lon protease binding" evidence="6">
    <location>
        <begin position="164"/>
        <end position="171"/>
    </location>
</feature>
<dbReference type="InterPro" id="IPR050356">
    <property type="entry name" value="SulA_CellDiv_inhibitor"/>
</dbReference>
<gene>
    <name evidence="6 7" type="primary">sulA</name>
    <name evidence="7" type="ORF">QG404_10085</name>
</gene>
<comment type="caution">
    <text evidence="6">Lacks conserved residue(s) required for the propagation of feature annotation.</text>
</comment>
<dbReference type="Proteomes" id="UP001231859">
    <property type="component" value="Chromosome"/>
</dbReference>
<dbReference type="RefSeq" id="WP_280937418.1">
    <property type="nucleotide sequence ID" value="NZ_CP123759.1"/>
</dbReference>
<evidence type="ECO:0000256" key="5">
    <source>
        <dbReference type="ARBA" id="ARBA00023306"/>
    </source>
</evidence>
<keyword evidence="3 6" id="KW-0717">Septation</keyword>
<keyword evidence="2 6" id="KW-0227">DNA damage</keyword>
<dbReference type="SUPFAM" id="SSF52540">
    <property type="entry name" value="P-loop containing nucleoside triphosphate hydrolases"/>
    <property type="match status" value="1"/>
</dbReference>
<comment type="PTM">
    <text evidence="6">Is rapidly cleaved and degraded by the Lon protease once DNA damage is repaired.</text>
</comment>